<protein>
    <submittedName>
        <fullName evidence="2">Polyprotein</fullName>
    </submittedName>
</protein>
<comment type="caution">
    <text evidence="2">The sequence shown here is derived from an EMBL/GenBank/DDBJ whole genome shotgun (WGS) entry which is preliminary data.</text>
</comment>
<keyword evidence="3" id="KW-1185">Reference proteome</keyword>
<gene>
    <name evidence="2" type="ORF">PHMEG_00040205</name>
</gene>
<proteinExistence type="predicted"/>
<dbReference type="STRING" id="4795.A0A225UE19"/>
<dbReference type="Proteomes" id="UP000198211">
    <property type="component" value="Unassembled WGS sequence"/>
</dbReference>
<feature type="non-terminal residue" evidence="2">
    <location>
        <position position="124"/>
    </location>
</feature>
<sequence length="124" mass="14352">MTTSHQAELCLQRRAKKLPEHLRDYVVGSVLNTVADIPIPNTYKQAKASKYWPEWKAAMEDELASLRAHGTWQLVARTTAKKQAVITNRWVFVVKRDAQGRIQRFKARLVIHGFKQKYGVDYVE</sequence>
<dbReference type="Pfam" id="PF07727">
    <property type="entry name" value="RVT_2"/>
    <property type="match status" value="1"/>
</dbReference>
<reference evidence="3" key="1">
    <citation type="submission" date="2017-03" db="EMBL/GenBank/DDBJ databases">
        <title>Phytopthora megakarya and P. palmivora, two closely related causual agents of cacao black pod achieved similar genome size and gene model numbers by different mechanisms.</title>
        <authorList>
            <person name="Ali S."/>
            <person name="Shao J."/>
            <person name="Larry D.J."/>
            <person name="Kronmiller B."/>
            <person name="Shen D."/>
            <person name="Strem M.D."/>
            <person name="Melnick R.L."/>
            <person name="Guiltinan M.J."/>
            <person name="Tyler B.M."/>
            <person name="Meinhardt L.W."/>
            <person name="Bailey B.A."/>
        </authorList>
    </citation>
    <scope>NUCLEOTIDE SEQUENCE [LARGE SCALE GENOMIC DNA]</scope>
    <source>
        <strain evidence="3">zdho120</strain>
    </source>
</reference>
<name>A0A225UE19_9STRA</name>
<dbReference type="OrthoDB" id="95475at2759"/>
<dbReference type="AlphaFoldDB" id="A0A225UE19"/>
<dbReference type="InterPro" id="IPR013103">
    <property type="entry name" value="RVT_2"/>
</dbReference>
<dbReference type="EMBL" id="NBNE01020623">
    <property type="protein sequence ID" value="OWY91282.1"/>
    <property type="molecule type" value="Genomic_DNA"/>
</dbReference>
<evidence type="ECO:0000259" key="1">
    <source>
        <dbReference type="Pfam" id="PF07727"/>
    </source>
</evidence>
<feature type="domain" description="Reverse transcriptase Ty1/copia-type" evidence="1">
    <location>
        <begin position="71"/>
        <end position="123"/>
    </location>
</feature>
<evidence type="ECO:0000313" key="2">
    <source>
        <dbReference type="EMBL" id="OWY91282.1"/>
    </source>
</evidence>
<accession>A0A225UE19</accession>
<organism evidence="2 3">
    <name type="scientific">Phytophthora megakarya</name>
    <dbReference type="NCBI Taxonomy" id="4795"/>
    <lineage>
        <taxon>Eukaryota</taxon>
        <taxon>Sar</taxon>
        <taxon>Stramenopiles</taxon>
        <taxon>Oomycota</taxon>
        <taxon>Peronosporomycetes</taxon>
        <taxon>Peronosporales</taxon>
        <taxon>Peronosporaceae</taxon>
        <taxon>Phytophthora</taxon>
    </lineage>
</organism>
<evidence type="ECO:0000313" key="3">
    <source>
        <dbReference type="Proteomes" id="UP000198211"/>
    </source>
</evidence>